<reference evidence="2 3" key="1">
    <citation type="journal article" name="Sci. Rep.">
        <title>Genome-scale phylogenetic analyses confirm Olpidium as the closest living zoosporic fungus to the non-flagellated, terrestrial fungi.</title>
        <authorList>
            <person name="Chang Y."/>
            <person name="Rochon D."/>
            <person name="Sekimoto S."/>
            <person name="Wang Y."/>
            <person name="Chovatia M."/>
            <person name="Sandor L."/>
            <person name="Salamov A."/>
            <person name="Grigoriev I.V."/>
            <person name="Stajich J.E."/>
            <person name="Spatafora J.W."/>
        </authorList>
    </citation>
    <scope>NUCLEOTIDE SEQUENCE [LARGE SCALE GENOMIC DNA]</scope>
    <source>
        <strain evidence="2">S191</strain>
    </source>
</reference>
<dbReference type="AlphaFoldDB" id="A0A8H7ZNN2"/>
<evidence type="ECO:0000256" key="1">
    <source>
        <dbReference type="SAM" id="MobiDB-lite"/>
    </source>
</evidence>
<organism evidence="2 3">
    <name type="scientific">Olpidium bornovanus</name>
    <dbReference type="NCBI Taxonomy" id="278681"/>
    <lineage>
        <taxon>Eukaryota</taxon>
        <taxon>Fungi</taxon>
        <taxon>Fungi incertae sedis</taxon>
        <taxon>Olpidiomycota</taxon>
        <taxon>Olpidiomycotina</taxon>
        <taxon>Olpidiomycetes</taxon>
        <taxon>Olpidiales</taxon>
        <taxon>Olpidiaceae</taxon>
        <taxon>Olpidium</taxon>
    </lineage>
</organism>
<gene>
    <name evidence="2" type="ORF">BJ554DRAFT_3804</name>
</gene>
<evidence type="ECO:0000313" key="2">
    <source>
        <dbReference type="EMBL" id="KAG5456454.1"/>
    </source>
</evidence>
<dbReference type="Proteomes" id="UP000673691">
    <property type="component" value="Unassembled WGS sequence"/>
</dbReference>
<keyword evidence="3" id="KW-1185">Reference proteome</keyword>
<feature type="region of interest" description="Disordered" evidence="1">
    <location>
        <begin position="1"/>
        <end position="21"/>
    </location>
</feature>
<comment type="caution">
    <text evidence="2">The sequence shown here is derived from an EMBL/GenBank/DDBJ whole genome shotgun (WGS) entry which is preliminary data.</text>
</comment>
<sequence length="128" mass="14103">MLAPSTAAPREKAASALRPAKRVRPFKPQSFSFHAFDPDHGEYLTIASFCALLPALCYSRGLRDGFSSMPAVPTPEQRKAFDEWFKERYSRESAVLGAGSQSSSGSTQEKLVADRLRMVECLRFACPG</sequence>
<proteinExistence type="predicted"/>
<protein>
    <submittedName>
        <fullName evidence="2">Uncharacterized protein</fullName>
    </submittedName>
</protein>
<evidence type="ECO:0000313" key="3">
    <source>
        <dbReference type="Proteomes" id="UP000673691"/>
    </source>
</evidence>
<dbReference type="EMBL" id="JAEFCI010011719">
    <property type="protein sequence ID" value="KAG5456454.1"/>
    <property type="molecule type" value="Genomic_DNA"/>
</dbReference>
<name>A0A8H7ZNN2_9FUNG</name>
<accession>A0A8H7ZNN2</accession>